<dbReference type="SUPFAM" id="SSF48264">
    <property type="entry name" value="Cytochrome P450"/>
    <property type="match status" value="1"/>
</dbReference>
<dbReference type="GO" id="GO:0016705">
    <property type="term" value="F:oxidoreductase activity, acting on paired donors, with incorporation or reduction of molecular oxygen"/>
    <property type="evidence" value="ECO:0007669"/>
    <property type="project" value="InterPro"/>
</dbReference>
<dbReference type="AlphaFoldDB" id="A0A8K0WLA8"/>
<evidence type="ECO:0000256" key="5">
    <source>
        <dbReference type="ARBA" id="ARBA00022723"/>
    </source>
</evidence>
<dbReference type="InterPro" id="IPR001128">
    <property type="entry name" value="Cyt_P450"/>
</dbReference>
<dbReference type="PANTHER" id="PTHR46206">
    <property type="entry name" value="CYTOCHROME P450"/>
    <property type="match status" value="1"/>
</dbReference>
<dbReference type="Pfam" id="PF00067">
    <property type="entry name" value="p450"/>
    <property type="match status" value="1"/>
</dbReference>
<accession>A0A8K0WLA8</accession>
<keyword evidence="6 10" id="KW-0560">Oxidoreductase</keyword>
<protein>
    <submittedName>
        <fullName evidence="11">Cytochrome P450</fullName>
    </submittedName>
</protein>
<dbReference type="CDD" id="cd11041">
    <property type="entry name" value="CYP503A1-like"/>
    <property type="match status" value="1"/>
</dbReference>
<reference evidence="11" key="1">
    <citation type="journal article" date="2021" name="Nat. Commun.">
        <title>Genetic determinants of endophytism in the Arabidopsis root mycobiome.</title>
        <authorList>
            <person name="Mesny F."/>
            <person name="Miyauchi S."/>
            <person name="Thiergart T."/>
            <person name="Pickel B."/>
            <person name="Atanasova L."/>
            <person name="Karlsson M."/>
            <person name="Huettel B."/>
            <person name="Barry K.W."/>
            <person name="Haridas S."/>
            <person name="Chen C."/>
            <person name="Bauer D."/>
            <person name="Andreopoulos W."/>
            <person name="Pangilinan J."/>
            <person name="LaButti K."/>
            <person name="Riley R."/>
            <person name="Lipzen A."/>
            <person name="Clum A."/>
            <person name="Drula E."/>
            <person name="Henrissat B."/>
            <person name="Kohler A."/>
            <person name="Grigoriev I.V."/>
            <person name="Martin F.M."/>
            <person name="Hacquard S."/>
        </authorList>
    </citation>
    <scope>NUCLEOTIDE SEQUENCE</scope>
    <source>
        <strain evidence="11">MPI-CAGE-CH-0235</strain>
    </source>
</reference>
<evidence type="ECO:0000256" key="2">
    <source>
        <dbReference type="ARBA" id="ARBA00004685"/>
    </source>
</evidence>
<keyword evidence="5 9" id="KW-0479">Metal-binding</keyword>
<evidence type="ECO:0000256" key="9">
    <source>
        <dbReference type="PIRSR" id="PIRSR602403-1"/>
    </source>
</evidence>
<comment type="pathway">
    <text evidence="2">Mycotoxin biosynthesis.</text>
</comment>
<name>A0A8K0WLA8_9HYPO</name>
<sequence>MLSELIVRPAFVAPAILTLYFTISWLRRSSSLPNVPIIGARDGDWLPMIQARWRNTRDFKTALELAYASGRPALVPVAGEGDIVLLPPEEAKFIADQPDSVLGFSERAFEAFQVDHTFVDPTITRIALSENLLRDKLTPEIGNLVSDLATEASWALETYWGGPDATQEWREVCVFETMRHIVGNVTNRAFVGLPACRDPELVNNGMAFAIDIPLTSTLVKLVPKLLRPLLAPVITIPNRIHTQRFRNIVLSQIQSRLLDWDERHQNDLKPTSSPAEGEPNDLLQWSIQQAKAGGDPYMWQPNTLADRLLVVNFASIHTTSFVSTELVLDLVSSKAEYIDEIRDEIKSVLATHGGQWNKRALSKLEKLDSALRESARYSSTLSTGLARVVVAEEGIVTPSGVHLPRGTKVSVPALCIMQSEKKYPGADSFYPFRFSDKGKDPLEAKGGSDGHVRPARNAFPSTDPDFLVFGHGKHACPGRFFAAAELKLIMADALLKYDFEMLPEKPKGSWFGVTKIPPLAANIKVRRRKEI</sequence>
<evidence type="ECO:0000313" key="12">
    <source>
        <dbReference type="Proteomes" id="UP000813444"/>
    </source>
</evidence>
<evidence type="ECO:0000256" key="4">
    <source>
        <dbReference type="ARBA" id="ARBA00022617"/>
    </source>
</evidence>
<dbReference type="GO" id="GO:0004497">
    <property type="term" value="F:monooxygenase activity"/>
    <property type="evidence" value="ECO:0007669"/>
    <property type="project" value="UniProtKB-KW"/>
</dbReference>
<dbReference type="Gene3D" id="1.10.630.10">
    <property type="entry name" value="Cytochrome P450"/>
    <property type="match status" value="1"/>
</dbReference>
<evidence type="ECO:0000256" key="1">
    <source>
        <dbReference type="ARBA" id="ARBA00001971"/>
    </source>
</evidence>
<keyword evidence="12" id="KW-1185">Reference proteome</keyword>
<comment type="caution">
    <text evidence="11">The sequence shown here is derived from an EMBL/GenBank/DDBJ whole genome shotgun (WGS) entry which is preliminary data.</text>
</comment>
<dbReference type="PROSITE" id="PS00086">
    <property type="entry name" value="CYTOCHROME_P450"/>
    <property type="match status" value="1"/>
</dbReference>
<dbReference type="GO" id="GO:0020037">
    <property type="term" value="F:heme binding"/>
    <property type="evidence" value="ECO:0007669"/>
    <property type="project" value="InterPro"/>
</dbReference>
<evidence type="ECO:0000256" key="8">
    <source>
        <dbReference type="ARBA" id="ARBA00023033"/>
    </source>
</evidence>
<evidence type="ECO:0000256" key="6">
    <source>
        <dbReference type="ARBA" id="ARBA00023002"/>
    </source>
</evidence>
<dbReference type="Proteomes" id="UP000813444">
    <property type="component" value="Unassembled WGS sequence"/>
</dbReference>
<dbReference type="InterPro" id="IPR002403">
    <property type="entry name" value="Cyt_P450_E_grp-IV"/>
</dbReference>
<dbReference type="PRINTS" id="PR00465">
    <property type="entry name" value="EP450IV"/>
</dbReference>
<evidence type="ECO:0000256" key="10">
    <source>
        <dbReference type="RuleBase" id="RU000461"/>
    </source>
</evidence>
<dbReference type="InterPro" id="IPR017972">
    <property type="entry name" value="Cyt_P450_CS"/>
</dbReference>
<gene>
    <name evidence="11" type="ORF">B0I35DRAFT_363562</name>
</gene>
<comment type="similarity">
    <text evidence="3 10">Belongs to the cytochrome P450 family.</text>
</comment>
<evidence type="ECO:0000256" key="7">
    <source>
        <dbReference type="ARBA" id="ARBA00023004"/>
    </source>
</evidence>
<comment type="cofactor">
    <cofactor evidence="1 9">
        <name>heme</name>
        <dbReference type="ChEBI" id="CHEBI:30413"/>
    </cofactor>
</comment>
<dbReference type="OrthoDB" id="1844152at2759"/>
<evidence type="ECO:0000256" key="3">
    <source>
        <dbReference type="ARBA" id="ARBA00010617"/>
    </source>
</evidence>
<evidence type="ECO:0000313" key="11">
    <source>
        <dbReference type="EMBL" id="KAH7304283.1"/>
    </source>
</evidence>
<feature type="binding site" description="axial binding residue" evidence="9">
    <location>
        <position position="476"/>
    </location>
    <ligand>
        <name>heme</name>
        <dbReference type="ChEBI" id="CHEBI:30413"/>
    </ligand>
    <ligandPart>
        <name>Fe</name>
        <dbReference type="ChEBI" id="CHEBI:18248"/>
    </ligandPart>
</feature>
<dbReference type="InterPro" id="IPR036396">
    <property type="entry name" value="Cyt_P450_sf"/>
</dbReference>
<dbReference type="PANTHER" id="PTHR46206:SF1">
    <property type="entry name" value="P450, PUTATIVE (EUROFUNG)-RELATED"/>
    <property type="match status" value="1"/>
</dbReference>
<proteinExistence type="inferred from homology"/>
<keyword evidence="7 9" id="KW-0408">Iron</keyword>
<keyword evidence="4 9" id="KW-0349">Heme</keyword>
<organism evidence="11 12">
    <name type="scientific">Stachybotrys elegans</name>
    <dbReference type="NCBI Taxonomy" id="80388"/>
    <lineage>
        <taxon>Eukaryota</taxon>
        <taxon>Fungi</taxon>
        <taxon>Dikarya</taxon>
        <taxon>Ascomycota</taxon>
        <taxon>Pezizomycotina</taxon>
        <taxon>Sordariomycetes</taxon>
        <taxon>Hypocreomycetidae</taxon>
        <taxon>Hypocreales</taxon>
        <taxon>Stachybotryaceae</taxon>
        <taxon>Stachybotrys</taxon>
    </lineage>
</organism>
<keyword evidence="8 10" id="KW-0503">Monooxygenase</keyword>
<dbReference type="EMBL" id="JAGPNK010000024">
    <property type="protein sequence ID" value="KAH7304283.1"/>
    <property type="molecule type" value="Genomic_DNA"/>
</dbReference>
<dbReference type="GO" id="GO:0005506">
    <property type="term" value="F:iron ion binding"/>
    <property type="evidence" value="ECO:0007669"/>
    <property type="project" value="InterPro"/>
</dbReference>